<protein>
    <submittedName>
        <fullName evidence="2">Membrane protein</fullName>
    </submittedName>
</protein>
<feature type="transmembrane region" description="Helical" evidence="1">
    <location>
        <begin position="158"/>
        <end position="177"/>
    </location>
</feature>
<feature type="transmembrane region" description="Helical" evidence="1">
    <location>
        <begin position="25"/>
        <end position="53"/>
    </location>
</feature>
<dbReference type="RefSeq" id="WP_185060143.1">
    <property type="nucleotide sequence ID" value="NZ_BAABJP010000024.1"/>
</dbReference>
<organism evidence="2 3">
    <name type="scientific">Pseudonocardia eucalypti</name>
    <dbReference type="NCBI Taxonomy" id="648755"/>
    <lineage>
        <taxon>Bacteria</taxon>
        <taxon>Bacillati</taxon>
        <taxon>Actinomycetota</taxon>
        <taxon>Actinomycetes</taxon>
        <taxon>Pseudonocardiales</taxon>
        <taxon>Pseudonocardiaceae</taxon>
        <taxon>Pseudonocardia</taxon>
    </lineage>
</organism>
<feature type="transmembrane region" description="Helical" evidence="1">
    <location>
        <begin position="128"/>
        <end position="146"/>
    </location>
</feature>
<dbReference type="Proteomes" id="UP001428817">
    <property type="component" value="Unassembled WGS sequence"/>
</dbReference>
<evidence type="ECO:0000313" key="3">
    <source>
        <dbReference type="Proteomes" id="UP001428817"/>
    </source>
</evidence>
<dbReference type="EMBL" id="BAABJP010000024">
    <property type="protein sequence ID" value="GAA5161783.1"/>
    <property type="molecule type" value="Genomic_DNA"/>
</dbReference>
<keyword evidence="3" id="KW-1185">Reference proteome</keyword>
<sequence>MTTTTAPAIAAPALRRLYLVRFGFALTWAAGLFSTASGIGPVSAALLVIYPLFDMGAAVVDARSSRGSRSVQGLYVNIAISAVAAAGLVFAVTSGIPAVLRVWGAWAVVAGLVQLVVALRRRKLGGQWAMIASGGISTLAGISFFPQAAAPGASLGNLAGYALLGGVFFLVSALRLGRPH</sequence>
<comment type="caution">
    <text evidence="2">The sequence shown here is derived from an EMBL/GenBank/DDBJ whole genome shotgun (WGS) entry which is preliminary data.</text>
</comment>
<keyword evidence="1" id="KW-1133">Transmembrane helix</keyword>
<feature type="transmembrane region" description="Helical" evidence="1">
    <location>
        <begin position="102"/>
        <end position="119"/>
    </location>
</feature>
<keyword evidence="1" id="KW-0812">Transmembrane</keyword>
<keyword evidence="1" id="KW-0472">Membrane</keyword>
<evidence type="ECO:0000256" key="1">
    <source>
        <dbReference type="SAM" id="Phobius"/>
    </source>
</evidence>
<evidence type="ECO:0000313" key="2">
    <source>
        <dbReference type="EMBL" id="GAA5161783.1"/>
    </source>
</evidence>
<proteinExistence type="predicted"/>
<gene>
    <name evidence="2" type="ORF">GCM10023321_46530</name>
</gene>
<name>A0ABP9QH74_9PSEU</name>
<accession>A0ABP9QH74</accession>
<feature type="transmembrane region" description="Helical" evidence="1">
    <location>
        <begin position="74"/>
        <end position="96"/>
    </location>
</feature>
<reference evidence="3" key="1">
    <citation type="journal article" date="2019" name="Int. J. Syst. Evol. Microbiol.">
        <title>The Global Catalogue of Microorganisms (GCM) 10K type strain sequencing project: providing services to taxonomists for standard genome sequencing and annotation.</title>
        <authorList>
            <consortium name="The Broad Institute Genomics Platform"/>
            <consortium name="The Broad Institute Genome Sequencing Center for Infectious Disease"/>
            <person name="Wu L."/>
            <person name="Ma J."/>
        </authorList>
    </citation>
    <scope>NUCLEOTIDE SEQUENCE [LARGE SCALE GENOMIC DNA]</scope>
    <source>
        <strain evidence="3">JCM 18303</strain>
    </source>
</reference>